<keyword evidence="3" id="KW-1185">Reference proteome</keyword>
<dbReference type="AlphaFoldDB" id="A0A5B7IVP8"/>
<dbReference type="EMBL" id="VSRR010066210">
    <property type="protein sequence ID" value="MPC84718.1"/>
    <property type="molecule type" value="Genomic_DNA"/>
</dbReference>
<proteinExistence type="predicted"/>
<accession>A0A5B7IVP8</accession>
<feature type="compositionally biased region" description="Polar residues" evidence="1">
    <location>
        <begin position="37"/>
        <end position="52"/>
    </location>
</feature>
<comment type="caution">
    <text evidence="2">The sequence shown here is derived from an EMBL/GenBank/DDBJ whole genome shotgun (WGS) entry which is preliminary data.</text>
</comment>
<evidence type="ECO:0000256" key="1">
    <source>
        <dbReference type="SAM" id="MobiDB-lite"/>
    </source>
</evidence>
<protein>
    <submittedName>
        <fullName evidence="2">Uncharacterized protein</fullName>
    </submittedName>
</protein>
<organism evidence="2 3">
    <name type="scientific">Portunus trituberculatus</name>
    <name type="common">Swimming crab</name>
    <name type="synonym">Neptunus trituberculatus</name>
    <dbReference type="NCBI Taxonomy" id="210409"/>
    <lineage>
        <taxon>Eukaryota</taxon>
        <taxon>Metazoa</taxon>
        <taxon>Ecdysozoa</taxon>
        <taxon>Arthropoda</taxon>
        <taxon>Crustacea</taxon>
        <taxon>Multicrustacea</taxon>
        <taxon>Malacostraca</taxon>
        <taxon>Eumalacostraca</taxon>
        <taxon>Eucarida</taxon>
        <taxon>Decapoda</taxon>
        <taxon>Pleocyemata</taxon>
        <taxon>Brachyura</taxon>
        <taxon>Eubrachyura</taxon>
        <taxon>Portunoidea</taxon>
        <taxon>Portunidae</taxon>
        <taxon>Portuninae</taxon>
        <taxon>Portunus</taxon>
    </lineage>
</organism>
<gene>
    <name evidence="2" type="ORF">E2C01_079465</name>
</gene>
<name>A0A5B7IVP8_PORTR</name>
<feature type="region of interest" description="Disordered" evidence="1">
    <location>
        <begin position="1"/>
        <end position="56"/>
    </location>
</feature>
<evidence type="ECO:0000313" key="2">
    <source>
        <dbReference type="EMBL" id="MPC84718.1"/>
    </source>
</evidence>
<evidence type="ECO:0000313" key="3">
    <source>
        <dbReference type="Proteomes" id="UP000324222"/>
    </source>
</evidence>
<dbReference type="Proteomes" id="UP000324222">
    <property type="component" value="Unassembled WGS sequence"/>
</dbReference>
<reference evidence="2 3" key="1">
    <citation type="submission" date="2019-05" db="EMBL/GenBank/DDBJ databases">
        <title>Another draft genome of Portunus trituberculatus and its Hox gene families provides insights of decapod evolution.</title>
        <authorList>
            <person name="Jeong J.-H."/>
            <person name="Song I."/>
            <person name="Kim S."/>
            <person name="Choi T."/>
            <person name="Kim D."/>
            <person name="Ryu S."/>
            <person name="Kim W."/>
        </authorList>
    </citation>
    <scope>NUCLEOTIDE SEQUENCE [LARGE SCALE GENOMIC DNA]</scope>
    <source>
        <tissue evidence="2">Muscle</tissue>
    </source>
</reference>
<sequence length="239" mass="25591">MKDRLARPVQRSGGGGTEGRAQRATSTQAPQREGRVTLTTPASHDSAEQSLVQKDRLSSKRVKWLGGAWVGVACTQHSSSNTTATVTAMPGRLSGATTTWRTSVSGPQAVTQKEAQTCYSPRPPLDTPTHLQGAPHLSLGELLPTRHGGRACVGWERGGEGLGTRQVVAALWCLEVIVLPCLLPQLRVPLSTKQRKSRDQGGQRGETEDVRQGCSLHLGQHCKGWPGLGWAGVGRLWSI</sequence>